<dbReference type="EMBL" id="CP045309">
    <property type="protein sequence ID" value="QGL47041.1"/>
    <property type="molecule type" value="Genomic_DNA"/>
</dbReference>
<dbReference type="SMART" id="SM00823">
    <property type="entry name" value="PKS_PP"/>
    <property type="match status" value="1"/>
</dbReference>
<dbReference type="Pfam" id="PF00668">
    <property type="entry name" value="Condensation"/>
    <property type="match status" value="1"/>
</dbReference>
<keyword evidence="2" id="KW-0596">Phosphopantetheine</keyword>
<comment type="cofactor">
    <cofactor evidence="1">
        <name>pantetheine 4'-phosphate</name>
        <dbReference type="ChEBI" id="CHEBI:47942"/>
    </cofactor>
</comment>
<dbReference type="Gene3D" id="1.10.1200.10">
    <property type="entry name" value="ACP-like"/>
    <property type="match status" value="2"/>
</dbReference>
<gene>
    <name evidence="6" type="ORF">GCE86_08230</name>
</gene>
<feature type="domain" description="Carrier" evidence="5">
    <location>
        <begin position="1168"/>
        <end position="1242"/>
    </location>
</feature>
<dbReference type="InterPro" id="IPR036736">
    <property type="entry name" value="ACP-like_sf"/>
</dbReference>
<dbReference type="Gene3D" id="3.40.50.12780">
    <property type="entry name" value="N-terminal domain of ligase-like"/>
    <property type="match status" value="1"/>
</dbReference>
<organism evidence="6 7">
    <name type="scientific">Micromonospora terminaliae</name>
    <dbReference type="NCBI Taxonomy" id="1914461"/>
    <lineage>
        <taxon>Bacteria</taxon>
        <taxon>Bacillati</taxon>
        <taxon>Actinomycetota</taxon>
        <taxon>Actinomycetes</taxon>
        <taxon>Micromonosporales</taxon>
        <taxon>Micromonosporaceae</taxon>
        <taxon>Micromonospora</taxon>
    </lineage>
</organism>
<name>A0ABX6DYW7_9ACTN</name>
<dbReference type="InterPro" id="IPR000873">
    <property type="entry name" value="AMP-dep_synth/lig_dom"/>
</dbReference>
<sequence length="1283" mass="136219">MRARRSALSFAFRGGSSRRNHSAPIPSRFHQSIVARRIRARLLTVAVRRSEDVSVQLRRVMRWRRPRGNGREAALSRSQHHFKGGRQVRRTGRCEGAGAAGPNLTPATTPRVLALASTDGVLPMADRPHGSPDGVSLDDLWWEAAGPPESEEDEAEGFLTLGGQSLAALRFVAAARERLGLEVPLALLMRDNASLADVRARAVSAPAPAPAQQHRARDRSPLAPSQRRLWVVSRLHPESAAYNVVTALRLRGRVQVAALRAALRDVALRHDALRAWVTDTPELRYDDDARPELTVEDADGALRDSAAEEFVRRVGAVTIPMDQAPMLRAGLLRAADGTDACLALSMHHIISDQAAADIVVADLATAYAARSTGAAPDFAPAPSFAEYAVAETQLVGGTTWQADLRYWKDLLAEVRESPKLPVAHSLAPSLRGAHQEVALGAERTSQVDRFLRAHGLTPAVLLLGCLAVVLTRWSGTEQVVVGMPASRRRTAAEHQLVGFLIETVPLVLETGRRGDLLDVLRHVRDRHVGAITHATPTFDALLAELDLPARPLGNPLFQVWFNDLTQSAALPRLPDVEVRAQPAPGTGALFDLNLYLHRDTDGFRLELVRAADRVRPGMARELLEQCLLVLDQVLTDASVSPREISLVTAARRARSPLADPAPAAAGADAWSPARALNGGSDDTALHTAEGPLSYRALDAAVEDLRARLSAAGVTPGQVVEIRGRRSAGLAMALLAGWRSGAVIALVDAALPEARLAEQQRQLRPAAVIDVPPEAVAAPTLHSGVPQPRTLPGASHVLFTSGSGGRPAGVVVGPQPLSAAFAWYATAFQPTAADRFALVGGIGHDPVLRDLLVALHVGASVAVPPEAVLADPVALLRFLADHRITVLHATPGLLELLVAAHHSARVRLDTVRLVLSGGAPLTAGLVRRLRQLTPAAVVNGYGTTETPQLAACHQVLGHGESAEDALSQWADDEVLPHGRGVAGNELLVLADGDRDAGTGEPGEIVVAGPLLAEGYLDDSGPADRFVAGPGGRPAFRTGDVGRIDLDGGVQFVGRRDRQIDVDGHRLDLAEVEAAALRAGPVAQAVAGTVATAAGPVLALQVVPRPDATIDPQALRSHLLSLLPGHAVPPRIDVRDRLATSANHKVVFHPTELQPAETGDQAARESLRHAPATDTQRWLVDLIAGVIGRRIGLDEHFFEAGLTSMRLLQVHALLAEAMPDPPPATAFFAHPTVRQISALLAGADATAEPVAPLRPAAGPGGASDRRRAVRTQLNQERKGQSGHGR</sequence>
<feature type="region of interest" description="Disordered" evidence="4">
    <location>
        <begin position="1245"/>
        <end position="1283"/>
    </location>
</feature>
<dbReference type="InterPro" id="IPR009081">
    <property type="entry name" value="PP-bd_ACP"/>
</dbReference>
<dbReference type="Gene3D" id="3.30.300.30">
    <property type="match status" value="1"/>
</dbReference>
<feature type="compositionally biased region" description="Basic residues" evidence="4">
    <location>
        <begin position="78"/>
        <end position="91"/>
    </location>
</feature>
<proteinExistence type="predicted"/>
<dbReference type="Gene3D" id="3.30.559.30">
    <property type="entry name" value="Nonribosomal peptide synthetase, condensation domain"/>
    <property type="match status" value="1"/>
</dbReference>
<feature type="region of interest" description="Disordered" evidence="4">
    <location>
        <begin position="1"/>
        <end position="24"/>
    </location>
</feature>
<dbReference type="SUPFAM" id="SSF52777">
    <property type="entry name" value="CoA-dependent acyltransferases"/>
    <property type="match status" value="2"/>
</dbReference>
<dbReference type="Pfam" id="PF00501">
    <property type="entry name" value="AMP-binding"/>
    <property type="match status" value="1"/>
</dbReference>
<dbReference type="InterPro" id="IPR023213">
    <property type="entry name" value="CAT-like_dom_sf"/>
</dbReference>
<dbReference type="Proteomes" id="UP000402241">
    <property type="component" value="Chromosome"/>
</dbReference>
<protein>
    <submittedName>
        <fullName evidence="6">AMP-binding protein</fullName>
    </submittedName>
</protein>
<feature type="domain" description="Carrier" evidence="5">
    <location>
        <begin position="131"/>
        <end position="206"/>
    </location>
</feature>
<dbReference type="InterPro" id="IPR045851">
    <property type="entry name" value="AMP-bd_C_sf"/>
</dbReference>
<evidence type="ECO:0000313" key="7">
    <source>
        <dbReference type="Proteomes" id="UP000402241"/>
    </source>
</evidence>
<feature type="region of interest" description="Disordered" evidence="4">
    <location>
        <begin position="68"/>
        <end position="107"/>
    </location>
</feature>
<evidence type="ECO:0000259" key="5">
    <source>
        <dbReference type="PROSITE" id="PS50075"/>
    </source>
</evidence>
<dbReference type="PANTHER" id="PTHR45527">
    <property type="entry name" value="NONRIBOSOMAL PEPTIDE SYNTHETASE"/>
    <property type="match status" value="1"/>
</dbReference>
<evidence type="ECO:0000313" key="6">
    <source>
        <dbReference type="EMBL" id="QGL47041.1"/>
    </source>
</evidence>
<evidence type="ECO:0000256" key="1">
    <source>
        <dbReference type="ARBA" id="ARBA00001957"/>
    </source>
</evidence>
<reference evidence="6 7" key="1">
    <citation type="submission" date="2019-10" db="EMBL/GenBank/DDBJ databases">
        <title>Genome Sequence of Micromonospora terminaliae DSM 101760.</title>
        <authorList>
            <person name="Guo L."/>
        </authorList>
    </citation>
    <scope>NUCLEOTIDE SEQUENCE [LARGE SCALE GENOMIC DNA]</scope>
    <source>
        <strain evidence="6 7">DSM 101760</strain>
    </source>
</reference>
<dbReference type="Pfam" id="PF00550">
    <property type="entry name" value="PP-binding"/>
    <property type="match status" value="2"/>
</dbReference>
<dbReference type="InterPro" id="IPR020806">
    <property type="entry name" value="PKS_PP-bd"/>
</dbReference>
<evidence type="ECO:0000256" key="4">
    <source>
        <dbReference type="SAM" id="MobiDB-lite"/>
    </source>
</evidence>
<accession>A0ABX6DYW7</accession>
<dbReference type="InterPro" id="IPR042099">
    <property type="entry name" value="ANL_N_sf"/>
</dbReference>
<dbReference type="InterPro" id="IPR001242">
    <property type="entry name" value="Condensation_dom"/>
</dbReference>
<evidence type="ECO:0000256" key="3">
    <source>
        <dbReference type="ARBA" id="ARBA00022553"/>
    </source>
</evidence>
<dbReference type="SUPFAM" id="SSF47336">
    <property type="entry name" value="ACP-like"/>
    <property type="match status" value="2"/>
</dbReference>
<dbReference type="PROSITE" id="PS50075">
    <property type="entry name" value="CARRIER"/>
    <property type="match status" value="2"/>
</dbReference>
<feature type="compositionally biased region" description="Low complexity" evidence="4">
    <location>
        <begin position="1"/>
        <end position="13"/>
    </location>
</feature>
<dbReference type="Gene3D" id="3.30.559.10">
    <property type="entry name" value="Chloramphenicol acetyltransferase-like domain"/>
    <property type="match status" value="1"/>
</dbReference>
<dbReference type="SUPFAM" id="SSF56801">
    <property type="entry name" value="Acetyl-CoA synthetase-like"/>
    <property type="match status" value="1"/>
</dbReference>
<evidence type="ECO:0000256" key="2">
    <source>
        <dbReference type="ARBA" id="ARBA00022450"/>
    </source>
</evidence>
<keyword evidence="3" id="KW-0597">Phosphoprotein</keyword>
<keyword evidence="7" id="KW-1185">Reference proteome</keyword>
<dbReference type="PANTHER" id="PTHR45527:SF1">
    <property type="entry name" value="FATTY ACID SYNTHASE"/>
    <property type="match status" value="1"/>
</dbReference>